<keyword evidence="3" id="KW-1185">Reference proteome</keyword>
<reference evidence="2 3" key="1">
    <citation type="submission" date="2015-11" db="EMBL/GenBank/DDBJ databases">
        <title>Genomic analysis of 38 Legionella species identifies large and diverse effector repertoires.</title>
        <authorList>
            <person name="Burstein D."/>
            <person name="Amaro F."/>
            <person name="Zusman T."/>
            <person name="Lifshitz Z."/>
            <person name="Cohen O."/>
            <person name="Gilbert J.A."/>
            <person name="Pupko T."/>
            <person name="Shuman H.A."/>
            <person name="Segal G."/>
        </authorList>
    </citation>
    <scope>NUCLEOTIDE SEQUENCE [LARGE SCALE GENOMIC DNA]</scope>
    <source>
        <strain evidence="2 3">ATCC 49655</strain>
    </source>
</reference>
<organism evidence="2 3">
    <name type="scientific">Legionella shakespearei DSM 23087</name>
    <dbReference type="NCBI Taxonomy" id="1122169"/>
    <lineage>
        <taxon>Bacteria</taxon>
        <taxon>Pseudomonadati</taxon>
        <taxon>Pseudomonadota</taxon>
        <taxon>Gammaproteobacteria</taxon>
        <taxon>Legionellales</taxon>
        <taxon>Legionellaceae</taxon>
        <taxon>Legionella</taxon>
    </lineage>
</organism>
<evidence type="ECO:0000313" key="3">
    <source>
        <dbReference type="Proteomes" id="UP000054600"/>
    </source>
</evidence>
<feature type="transmembrane region" description="Helical" evidence="1">
    <location>
        <begin position="102"/>
        <end position="122"/>
    </location>
</feature>
<keyword evidence="1" id="KW-0472">Membrane</keyword>
<dbReference type="PATRIC" id="fig|1122169.6.peg.1619"/>
<protein>
    <submittedName>
        <fullName evidence="2">Putative integral membrane protein</fullName>
    </submittedName>
</protein>
<dbReference type="RefSeq" id="WP_155823858.1">
    <property type="nucleotide sequence ID" value="NZ_KB892419.1"/>
</dbReference>
<feature type="transmembrane region" description="Helical" evidence="1">
    <location>
        <begin position="58"/>
        <end position="81"/>
    </location>
</feature>
<comment type="caution">
    <text evidence="2">The sequence shown here is derived from an EMBL/GenBank/DDBJ whole genome shotgun (WGS) entry which is preliminary data.</text>
</comment>
<dbReference type="AlphaFoldDB" id="A0A0W0YWK4"/>
<name>A0A0W0YWK4_9GAMM</name>
<dbReference type="eggNOG" id="ENOG5031EIR">
    <property type="taxonomic scope" value="Bacteria"/>
</dbReference>
<proteinExistence type="predicted"/>
<dbReference type="Proteomes" id="UP000054600">
    <property type="component" value="Unassembled WGS sequence"/>
</dbReference>
<keyword evidence="1" id="KW-0812">Transmembrane</keyword>
<keyword evidence="1" id="KW-1133">Transmembrane helix</keyword>
<sequence>MMSFDEFLKKTNDFLFEQSGMINTLFKHTTEGKQGSVSSLFFQPYQSKSDFMYRNMSIVTAPVCMSLLALELAVASFYMGLKSMANLVMLDTGAAKRYAQELLLYSVFSFIATVAAIASPFVNLVDMVGSVVTSITHKDEAGEEEAAQPMQATL</sequence>
<evidence type="ECO:0000256" key="1">
    <source>
        <dbReference type="SAM" id="Phobius"/>
    </source>
</evidence>
<gene>
    <name evidence="2" type="ORF">Lsha_1407</name>
</gene>
<dbReference type="OrthoDB" id="5651921at2"/>
<dbReference type="EMBL" id="LNYW01000042">
    <property type="protein sequence ID" value="KTD60886.1"/>
    <property type="molecule type" value="Genomic_DNA"/>
</dbReference>
<evidence type="ECO:0000313" key="2">
    <source>
        <dbReference type="EMBL" id="KTD60886.1"/>
    </source>
</evidence>
<accession>A0A0W0YWK4</accession>